<dbReference type="AlphaFoldDB" id="G7E5Z0"/>
<evidence type="ECO:0000256" key="3">
    <source>
        <dbReference type="ARBA" id="ARBA00023204"/>
    </source>
</evidence>
<keyword evidence="2" id="KW-0227">DNA damage</keyword>
<reference evidence="6 7" key="2">
    <citation type="journal article" date="2012" name="Open Biol.">
        <title>Characteristics of nucleosomes and linker DNA regions on the genome of the basidiomycete Mixia osmundae revealed by mono- and dinucleosome mapping.</title>
        <authorList>
            <person name="Nishida H."/>
            <person name="Kondo S."/>
            <person name="Matsumoto T."/>
            <person name="Suzuki Y."/>
            <person name="Yoshikawa H."/>
            <person name="Taylor T.D."/>
            <person name="Sugiyama J."/>
        </authorList>
    </citation>
    <scope>NUCLEOTIDE SEQUENCE [LARGE SCALE GENOMIC DNA]</scope>
    <source>
        <strain evidence="7">CBS 9802 / IAM 14324 / JCM 22182 / KY 12970</strain>
    </source>
</reference>
<dbReference type="Pfam" id="PF00730">
    <property type="entry name" value="HhH-GPD"/>
    <property type="match status" value="1"/>
</dbReference>
<dbReference type="InParanoid" id="G7E5Z0"/>
<dbReference type="Proteomes" id="UP000009131">
    <property type="component" value="Unassembled WGS sequence"/>
</dbReference>
<dbReference type="GO" id="GO:0032131">
    <property type="term" value="F:alkylated DNA binding"/>
    <property type="evidence" value="ECO:0007669"/>
    <property type="project" value="TreeGrafter"/>
</dbReference>
<dbReference type="InterPro" id="IPR051912">
    <property type="entry name" value="Alkylbase_DNA_Glycosylase/TA"/>
</dbReference>
<evidence type="ECO:0000256" key="2">
    <source>
        <dbReference type="ARBA" id="ARBA00022763"/>
    </source>
</evidence>
<evidence type="ECO:0000313" key="7">
    <source>
        <dbReference type="Proteomes" id="UP000009131"/>
    </source>
</evidence>
<comment type="caution">
    <text evidence="6">The sequence shown here is derived from an EMBL/GenBank/DDBJ whole genome shotgun (WGS) entry which is preliminary data.</text>
</comment>
<accession>G7E5Z0</accession>
<evidence type="ECO:0000259" key="5">
    <source>
        <dbReference type="SMART" id="SM00478"/>
    </source>
</evidence>
<feature type="region of interest" description="Disordered" evidence="4">
    <location>
        <begin position="17"/>
        <end position="46"/>
    </location>
</feature>
<dbReference type="GO" id="GO:0006285">
    <property type="term" value="P:base-excision repair, AP site formation"/>
    <property type="evidence" value="ECO:0007669"/>
    <property type="project" value="TreeGrafter"/>
</dbReference>
<dbReference type="InterPro" id="IPR003265">
    <property type="entry name" value="HhH-GPD_domain"/>
</dbReference>
<reference evidence="6 7" key="1">
    <citation type="journal article" date="2011" name="J. Gen. Appl. Microbiol.">
        <title>Draft genome sequencing of the enigmatic basidiomycete Mixia osmundae.</title>
        <authorList>
            <person name="Nishida H."/>
            <person name="Nagatsuka Y."/>
            <person name="Sugiyama J."/>
        </authorList>
    </citation>
    <scope>NUCLEOTIDE SEQUENCE [LARGE SCALE GENOMIC DNA]</scope>
    <source>
        <strain evidence="7">CBS 9802 / IAM 14324 / JCM 22182 / KY 12970</strain>
    </source>
</reference>
<protein>
    <recommendedName>
        <fullName evidence="5">HhH-GPD domain-containing protein</fullName>
    </recommendedName>
</protein>
<dbReference type="InterPro" id="IPR011257">
    <property type="entry name" value="DNA_glycosylase"/>
</dbReference>
<feature type="compositionally biased region" description="Low complexity" evidence="4">
    <location>
        <begin position="32"/>
        <end position="45"/>
    </location>
</feature>
<dbReference type="FunFam" id="1.10.340.30:FF:000004">
    <property type="entry name" value="DNA-3-methyladenine glycosylase II"/>
    <property type="match status" value="1"/>
</dbReference>
<dbReference type="OrthoDB" id="415889at2759"/>
<dbReference type="RefSeq" id="XP_014569013.1">
    <property type="nucleotide sequence ID" value="XM_014713527.1"/>
</dbReference>
<dbReference type="STRING" id="764103.G7E5Z0"/>
<gene>
    <name evidence="6" type="primary">Mo04933</name>
    <name evidence="6" type="ORF">E5Q_04933</name>
</gene>
<dbReference type="HOGENOM" id="CLU_033011_0_0_1"/>
<evidence type="ECO:0000313" key="6">
    <source>
        <dbReference type="EMBL" id="GAA98250.1"/>
    </source>
</evidence>
<dbReference type="GO" id="GO:0006307">
    <property type="term" value="P:DNA alkylation repair"/>
    <property type="evidence" value="ECO:0007669"/>
    <property type="project" value="TreeGrafter"/>
</dbReference>
<dbReference type="Gene3D" id="1.10.340.30">
    <property type="entry name" value="Hypothetical protein, domain 2"/>
    <property type="match status" value="1"/>
</dbReference>
<sequence length="407" mass="45466">MVLLRSSTIEAVASLSTARPRLPKRASSQDGAASKRAAKKASTSTEKARQTALNAALLPLPQGTTHDSDSAQTIAREPLSFSYSAAREHLIAADPRFGHLMDSLPCKPFEMPEETVSPFRSLCSSILGQQISWLAARSIKYRFIRLWFPDLPEKPDYSIVEPFPTPFQVASASVQHLRSAGLSQRKAEYIQDLASKFVEGWLDAKAMLKMSDEEVMEHLIKVRGIGRWTVEMALIFVFLRPDIMPSGDLGVQKAMLTWFTQANPHIKARKIEQIKPETVKEEIEVPLTLATTLLTPPATPSTSSQGTMPDFALPRTPDTKPNIKIEDFQLHTPLSPAVERRYELPPLPPSKTIASRAVLQARFNKKLKGNIYLSPEEMEELSQSWRPYRSIAVWYLWSLSDGENSSV</sequence>
<organism evidence="6 7">
    <name type="scientific">Mixia osmundae (strain CBS 9802 / IAM 14324 / JCM 22182 / KY 12970)</name>
    <dbReference type="NCBI Taxonomy" id="764103"/>
    <lineage>
        <taxon>Eukaryota</taxon>
        <taxon>Fungi</taxon>
        <taxon>Dikarya</taxon>
        <taxon>Basidiomycota</taxon>
        <taxon>Pucciniomycotina</taxon>
        <taxon>Mixiomycetes</taxon>
        <taxon>Mixiales</taxon>
        <taxon>Mixiaceae</taxon>
        <taxon>Mixia</taxon>
    </lineage>
</organism>
<dbReference type="CDD" id="cd00056">
    <property type="entry name" value="ENDO3c"/>
    <property type="match status" value="1"/>
</dbReference>
<dbReference type="OMA" id="GVYYMWS"/>
<dbReference type="SMART" id="SM00478">
    <property type="entry name" value="ENDO3c"/>
    <property type="match status" value="1"/>
</dbReference>
<proteinExistence type="inferred from homology"/>
<dbReference type="GO" id="GO:0032993">
    <property type="term" value="C:protein-DNA complex"/>
    <property type="evidence" value="ECO:0007669"/>
    <property type="project" value="TreeGrafter"/>
</dbReference>
<name>G7E5Z0_MIXOS</name>
<feature type="domain" description="HhH-GPD" evidence="5">
    <location>
        <begin position="127"/>
        <end position="295"/>
    </location>
</feature>
<dbReference type="PANTHER" id="PTHR43003">
    <property type="entry name" value="DNA-3-METHYLADENINE GLYCOSYLASE"/>
    <property type="match status" value="1"/>
</dbReference>
<evidence type="ECO:0000256" key="1">
    <source>
        <dbReference type="ARBA" id="ARBA00010817"/>
    </source>
</evidence>
<comment type="similarity">
    <text evidence="1">Belongs to the alkylbase DNA glycosidase AlkA family.</text>
</comment>
<keyword evidence="3" id="KW-0234">DNA repair</keyword>
<evidence type="ECO:0000256" key="4">
    <source>
        <dbReference type="SAM" id="MobiDB-lite"/>
    </source>
</evidence>
<dbReference type="GO" id="GO:0005634">
    <property type="term" value="C:nucleus"/>
    <property type="evidence" value="ECO:0007669"/>
    <property type="project" value="TreeGrafter"/>
</dbReference>
<dbReference type="GO" id="GO:0008725">
    <property type="term" value="F:DNA-3-methyladenine glycosylase activity"/>
    <property type="evidence" value="ECO:0007669"/>
    <property type="project" value="TreeGrafter"/>
</dbReference>
<dbReference type="EMBL" id="BABT02000150">
    <property type="protein sequence ID" value="GAA98250.1"/>
    <property type="molecule type" value="Genomic_DNA"/>
</dbReference>
<keyword evidence="7" id="KW-1185">Reference proteome</keyword>
<dbReference type="Gene3D" id="1.10.1670.40">
    <property type="match status" value="2"/>
</dbReference>
<dbReference type="PANTHER" id="PTHR43003:SF5">
    <property type="entry name" value="DNA-3-METHYLADENINE GLYCOSYLASE"/>
    <property type="match status" value="1"/>
</dbReference>
<dbReference type="GO" id="GO:0043916">
    <property type="term" value="F:DNA-7-methylguanine glycosylase activity"/>
    <property type="evidence" value="ECO:0007669"/>
    <property type="project" value="TreeGrafter"/>
</dbReference>
<dbReference type="eggNOG" id="KOG1918">
    <property type="taxonomic scope" value="Eukaryota"/>
</dbReference>
<dbReference type="SUPFAM" id="SSF48150">
    <property type="entry name" value="DNA-glycosylase"/>
    <property type="match status" value="1"/>
</dbReference>